<dbReference type="AlphaFoldDB" id="A0ABD2YN53"/>
<dbReference type="EMBL" id="JBJUIK010000013">
    <property type="protein sequence ID" value="KAL3507570.1"/>
    <property type="molecule type" value="Genomic_DNA"/>
</dbReference>
<name>A0ABD2YN53_9GENT</name>
<reference evidence="1 2" key="1">
    <citation type="submission" date="2024-11" db="EMBL/GenBank/DDBJ databases">
        <title>A near-complete genome assembly of Cinchona calisaya.</title>
        <authorList>
            <person name="Lian D.C."/>
            <person name="Zhao X.W."/>
            <person name="Wei L."/>
        </authorList>
    </citation>
    <scope>NUCLEOTIDE SEQUENCE [LARGE SCALE GENOMIC DNA]</scope>
    <source>
        <tissue evidence="1">Nenye</tissue>
    </source>
</reference>
<evidence type="ECO:0000313" key="2">
    <source>
        <dbReference type="Proteomes" id="UP001630127"/>
    </source>
</evidence>
<organism evidence="1 2">
    <name type="scientific">Cinchona calisaya</name>
    <dbReference type="NCBI Taxonomy" id="153742"/>
    <lineage>
        <taxon>Eukaryota</taxon>
        <taxon>Viridiplantae</taxon>
        <taxon>Streptophyta</taxon>
        <taxon>Embryophyta</taxon>
        <taxon>Tracheophyta</taxon>
        <taxon>Spermatophyta</taxon>
        <taxon>Magnoliopsida</taxon>
        <taxon>eudicotyledons</taxon>
        <taxon>Gunneridae</taxon>
        <taxon>Pentapetalae</taxon>
        <taxon>asterids</taxon>
        <taxon>lamiids</taxon>
        <taxon>Gentianales</taxon>
        <taxon>Rubiaceae</taxon>
        <taxon>Cinchonoideae</taxon>
        <taxon>Cinchoneae</taxon>
        <taxon>Cinchona</taxon>
    </lineage>
</organism>
<proteinExistence type="predicted"/>
<dbReference type="Proteomes" id="UP001630127">
    <property type="component" value="Unassembled WGS sequence"/>
</dbReference>
<keyword evidence="2" id="KW-1185">Reference proteome</keyword>
<gene>
    <name evidence="1" type="ORF">ACH5RR_032952</name>
</gene>
<accession>A0ABD2YN53</accession>
<comment type="caution">
    <text evidence="1">The sequence shown here is derived from an EMBL/GenBank/DDBJ whole genome shotgun (WGS) entry which is preliminary data.</text>
</comment>
<protein>
    <submittedName>
        <fullName evidence="1">Uncharacterized protein</fullName>
    </submittedName>
</protein>
<evidence type="ECO:0000313" key="1">
    <source>
        <dbReference type="EMBL" id="KAL3507570.1"/>
    </source>
</evidence>
<sequence length="94" mass="10320">MASFHNFLEERWVEANLADGCPKCYGLMEAGETGNASTSSSANSTGSASTIGTLEAELQRTKEQRDFAIAKCQFYEDLLEDMSRMKLMNDPGTL</sequence>